<evidence type="ECO:0000256" key="1">
    <source>
        <dbReference type="SAM" id="MobiDB-lite"/>
    </source>
</evidence>
<name>A0A0N4Z9K3_PARTI</name>
<keyword evidence="2" id="KW-1185">Reference proteome</keyword>
<organism evidence="2 3">
    <name type="scientific">Parastrongyloides trichosuri</name>
    <name type="common">Possum-specific nematode worm</name>
    <dbReference type="NCBI Taxonomy" id="131310"/>
    <lineage>
        <taxon>Eukaryota</taxon>
        <taxon>Metazoa</taxon>
        <taxon>Ecdysozoa</taxon>
        <taxon>Nematoda</taxon>
        <taxon>Chromadorea</taxon>
        <taxon>Rhabditida</taxon>
        <taxon>Tylenchina</taxon>
        <taxon>Panagrolaimomorpha</taxon>
        <taxon>Strongyloidoidea</taxon>
        <taxon>Strongyloididae</taxon>
        <taxon>Parastrongyloides</taxon>
    </lineage>
</organism>
<dbReference type="Proteomes" id="UP000038045">
    <property type="component" value="Unplaced"/>
</dbReference>
<feature type="region of interest" description="Disordered" evidence="1">
    <location>
        <begin position="184"/>
        <end position="205"/>
    </location>
</feature>
<protein>
    <submittedName>
        <fullName evidence="3">RING-type domain-containing protein</fullName>
    </submittedName>
</protein>
<evidence type="ECO:0000313" key="2">
    <source>
        <dbReference type="Proteomes" id="UP000038045"/>
    </source>
</evidence>
<sequence length="655" mass="76393">MFQQSYTTVRLKKKFITREDKTDIIPTNFVDIKELEDFIKVNPKIFEETFRRCLSISDKEHTDSLYGFYGKLLGVYIDQDEEKLYPNGNYPPNECSEDEITQMVDDLCNGSWDENDDNFLPENNNVDEQDNKNSYNNNCVDNIPNKETNVLPGEHSIIEGVTNDCQMNPDNQCTVLEEPNKDINISTKPSQEKYSKIKGGTNDSQMNSDSQCIILEKNNKDIELSANVSKDENEKNLIITNNIQMVPDNQYIVLEEHNKVIDLSPNVSKEETTSYSNVTNDCQMDFNNQCTVLGRHCEGLTCLDCQSENNNENCELVKNYPNGINDYLNVYNKNMIVEKKKVEYETSYSVLNSNIIQAKKIKYSYDGLTYICHEKDDESKYYIAFSKKDIEKGIENLKKVGNKYGILSTDYQYSDMNIVVHRRGIVILYKSASAFIPTLIKKRNIYFVMAYNNYTDCEKEEFANSIDIKINKKHSFIAKINRKIWEYLNDMKTAFNDAPKEIKCDDDRVFAKYFLDALCKKERCRKPSIITMAEFFNFNLFYDISKELPRYKIKLALLMVQYFLINVNPNANSKLRYIFIISHNFKIRDWIETMSKVKNLKDVIYTNGVETSIDRMIENLIMTRLDSIHNEKDQKDVYNNLVAYAKCLLEAYFNL</sequence>
<proteinExistence type="predicted"/>
<dbReference type="WBParaSite" id="PTRK_0000403500.1">
    <property type="protein sequence ID" value="PTRK_0000403500.1"/>
    <property type="gene ID" value="PTRK_0000403500"/>
</dbReference>
<dbReference type="AlphaFoldDB" id="A0A0N4Z9K3"/>
<accession>A0A0N4Z9K3</accession>
<evidence type="ECO:0000313" key="3">
    <source>
        <dbReference type="WBParaSite" id="PTRK_0000403500.1"/>
    </source>
</evidence>
<reference evidence="3" key="1">
    <citation type="submission" date="2017-02" db="UniProtKB">
        <authorList>
            <consortium name="WormBaseParasite"/>
        </authorList>
    </citation>
    <scope>IDENTIFICATION</scope>
</reference>